<organism evidence="6 7">
    <name type="scientific">Pacificimonas pallii</name>
    <dbReference type="NCBI Taxonomy" id="2827236"/>
    <lineage>
        <taxon>Bacteria</taxon>
        <taxon>Pseudomonadati</taxon>
        <taxon>Pseudomonadota</taxon>
        <taxon>Alphaproteobacteria</taxon>
        <taxon>Sphingomonadales</taxon>
        <taxon>Sphingosinicellaceae</taxon>
        <taxon>Pacificimonas</taxon>
    </lineage>
</organism>
<feature type="domain" description="Peptidase M16 C-terminal" evidence="5">
    <location>
        <begin position="641"/>
        <end position="818"/>
    </location>
</feature>
<keyword evidence="7" id="KW-1185">Reference proteome</keyword>
<dbReference type="Pfam" id="PF05193">
    <property type="entry name" value="Peptidase_M16_C"/>
    <property type="match status" value="2"/>
</dbReference>
<dbReference type="Proteomes" id="UP000722336">
    <property type="component" value="Unassembled WGS sequence"/>
</dbReference>
<dbReference type="RefSeq" id="WP_218445823.1">
    <property type="nucleotide sequence ID" value="NZ_JAGSPA010000003.1"/>
</dbReference>
<feature type="domain" description="Peptidase M16 N-terminal" evidence="4">
    <location>
        <begin position="50"/>
        <end position="182"/>
    </location>
</feature>
<gene>
    <name evidence="6" type="ORF">KCG44_09315</name>
</gene>
<dbReference type="Pfam" id="PF00675">
    <property type="entry name" value="Peptidase_M16"/>
    <property type="match status" value="2"/>
</dbReference>
<evidence type="ECO:0000259" key="4">
    <source>
        <dbReference type="Pfam" id="PF00675"/>
    </source>
</evidence>
<accession>A0ABS6SFF2</accession>
<keyword evidence="2" id="KW-0645">Protease</keyword>
<feature type="domain" description="Peptidase M16 N-terminal" evidence="4">
    <location>
        <begin position="496"/>
        <end position="616"/>
    </location>
</feature>
<dbReference type="PANTHER" id="PTHR11851:SF49">
    <property type="entry name" value="MITOCHONDRIAL-PROCESSING PEPTIDASE SUBUNIT ALPHA"/>
    <property type="match status" value="1"/>
</dbReference>
<sequence>MKKSVQLALLAASCMGLPVAGFAQDNATASEIPTLDMSYEKFVLDNGLTVLVHSDHSVPTVFVGLWYGVGSKDEPTGKTGFAHLFEHLMFKGSEHHDGSFMTTLIAAGATDFNGTTSTDRTNYYQMVPSGALDTVLWMESDRMTYLLGAITEEKLVEEREVVKNELRDRINQPYGKVPERISAGLYPVGHPYRHPVIGSMEDLANASIEDVKGWFRKYYGATNVVLVLAGDILAEDAKEKAVRYFSAAPPGQPLAKMERWLPVLNGKKIEEMYDHAPQPVVSRNWVIPTNGERDTTLLQLASATLAESENSPLRKVLVDDLQLAQSLYSYASGNELSGVFNITVMARPGASIEQISNVIDEQVAAFLNDGPSSQAVANAKLSRAMGSISSMEHKGNIAGTLAEGQLYHGDPAFIEKQMEWIDAANASSVQAAARRWLTDNYYQINVRPFPTLAAGPELADRSVQPAIVDSGSLSLPDPVESRLSNGARLFVISTQSLPLVDVRIDFDTGSKDDPDGALGIASAVFNMMSRGTASRSASELAEAMETNGSQVSAVAGRDSSTISFQALSSNLPMALDIAQDMIISPAFPTDELEKRKLDWRTAVSASESDPAANAALLLERAIFGAGSRRGRISKAEDVDAISRDGIVDFYNRQLSPDKMTVYVIGDVDVDEATAQIERTLGSWQARSTPNPRRADTDTVQRPRIILVNQPGAVQTTIHVGHALSPFTRENEDYYGLINRVFGGGLDARVNMNLRHDKGWSYGIGSKLKKAVDEHQLFSVSGTVQMDKTAPAMTELLSEFRAMAGERPIDELELRRARESTIRSLPARYSANSALLRSWANLRQLGLPFDHDERMRERIGSITTDELNTVAAEMIEPESLSWVIIGDLSKIEPDIRALDMGEIEVWDSYGERVR</sequence>
<protein>
    <submittedName>
        <fullName evidence="6">Insulinase family protein</fullName>
    </submittedName>
</protein>
<dbReference type="EMBL" id="JAGSPA010000003">
    <property type="protein sequence ID" value="MBV7256980.1"/>
    <property type="molecule type" value="Genomic_DNA"/>
</dbReference>
<keyword evidence="2" id="KW-0378">Hydrolase</keyword>
<dbReference type="InterPro" id="IPR011765">
    <property type="entry name" value="Pept_M16_N"/>
</dbReference>
<evidence type="ECO:0000256" key="2">
    <source>
        <dbReference type="ARBA" id="ARBA00023049"/>
    </source>
</evidence>
<evidence type="ECO:0000313" key="7">
    <source>
        <dbReference type="Proteomes" id="UP000722336"/>
    </source>
</evidence>
<dbReference type="PANTHER" id="PTHR11851">
    <property type="entry name" value="METALLOPROTEASE"/>
    <property type="match status" value="1"/>
</dbReference>
<feature type="chain" id="PRO_5046275964" evidence="3">
    <location>
        <begin position="24"/>
        <end position="913"/>
    </location>
</feature>
<keyword evidence="3" id="KW-0732">Signal</keyword>
<dbReference type="InterPro" id="IPR007863">
    <property type="entry name" value="Peptidase_M16_C"/>
</dbReference>
<comment type="similarity">
    <text evidence="1">Belongs to the peptidase M16 family.</text>
</comment>
<feature type="signal peptide" evidence="3">
    <location>
        <begin position="1"/>
        <end position="23"/>
    </location>
</feature>
<keyword evidence="2" id="KW-0482">Metalloprotease</keyword>
<reference evidence="6 7" key="1">
    <citation type="submission" date="2021-04" db="EMBL/GenBank/DDBJ databases">
        <authorList>
            <person name="Pira H."/>
            <person name="Risdian C."/>
            <person name="Wink J."/>
        </authorList>
    </citation>
    <scope>NUCLEOTIDE SEQUENCE [LARGE SCALE GENOMIC DNA]</scope>
    <source>
        <strain evidence="6 7">WHA3</strain>
    </source>
</reference>
<evidence type="ECO:0000313" key="6">
    <source>
        <dbReference type="EMBL" id="MBV7256980.1"/>
    </source>
</evidence>
<name>A0ABS6SFF2_9SPHN</name>
<evidence type="ECO:0000256" key="1">
    <source>
        <dbReference type="ARBA" id="ARBA00007261"/>
    </source>
</evidence>
<feature type="domain" description="Peptidase M16 C-terminal" evidence="5">
    <location>
        <begin position="207"/>
        <end position="380"/>
    </location>
</feature>
<evidence type="ECO:0000259" key="5">
    <source>
        <dbReference type="Pfam" id="PF05193"/>
    </source>
</evidence>
<comment type="caution">
    <text evidence="6">The sequence shown here is derived from an EMBL/GenBank/DDBJ whole genome shotgun (WGS) entry which is preliminary data.</text>
</comment>
<evidence type="ECO:0000256" key="3">
    <source>
        <dbReference type="SAM" id="SignalP"/>
    </source>
</evidence>
<dbReference type="InterPro" id="IPR050361">
    <property type="entry name" value="MPP/UQCRC_Complex"/>
</dbReference>
<proteinExistence type="inferred from homology"/>